<proteinExistence type="predicted"/>
<organism evidence="1">
    <name type="scientific">marine metagenome</name>
    <dbReference type="NCBI Taxonomy" id="408172"/>
    <lineage>
        <taxon>unclassified sequences</taxon>
        <taxon>metagenomes</taxon>
        <taxon>ecological metagenomes</taxon>
    </lineage>
</organism>
<evidence type="ECO:0000313" key="1">
    <source>
        <dbReference type="EMBL" id="SVB69421.1"/>
    </source>
</evidence>
<dbReference type="EMBL" id="UINC01053195">
    <property type="protein sequence ID" value="SVB69421.1"/>
    <property type="molecule type" value="Genomic_DNA"/>
</dbReference>
<accession>A0A382G5I5</accession>
<gene>
    <name evidence="1" type="ORF">METZ01_LOCUS222275</name>
</gene>
<protein>
    <submittedName>
        <fullName evidence="1">Uncharacterized protein</fullName>
    </submittedName>
</protein>
<sequence>MNLVQKSVAHPWMCDVLGHLTTRHYVA</sequence>
<reference evidence="1" key="1">
    <citation type="submission" date="2018-05" db="EMBL/GenBank/DDBJ databases">
        <authorList>
            <person name="Lanie J.A."/>
            <person name="Ng W.-L."/>
            <person name="Kazmierczak K.M."/>
            <person name="Andrzejewski T.M."/>
            <person name="Davidsen T.M."/>
            <person name="Wayne K.J."/>
            <person name="Tettelin H."/>
            <person name="Glass J.I."/>
            <person name="Rusch D."/>
            <person name="Podicherti R."/>
            <person name="Tsui H.-C.T."/>
            <person name="Winkler M.E."/>
        </authorList>
    </citation>
    <scope>NUCLEOTIDE SEQUENCE</scope>
</reference>
<dbReference type="AlphaFoldDB" id="A0A382G5I5"/>
<feature type="non-terminal residue" evidence="1">
    <location>
        <position position="27"/>
    </location>
</feature>
<name>A0A382G5I5_9ZZZZ</name>